<evidence type="ECO:0000256" key="1">
    <source>
        <dbReference type="ARBA" id="ARBA00004651"/>
    </source>
</evidence>
<evidence type="ECO:0000313" key="10">
    <source>
        <dbReference type="EMBL" id="SDU79882.1"/>
    </source>
</evidence>
<evidence type="ECO:0000256" key="7">
    <source>
        <dbReference type="RuleBase" id="RU363032"/>
    </source>
</evidence>
<evidence type="ECO:0000256" key="3">
    <source>
        <dbReference type="ARBA" id="ARBA00022475"/>
    </source>
</evidence>
<keyword evidence="11" id="KW-1185">Reference proteome</keyword>
<proteinExistence type="inferred from homology"/>
<accession>A0A1H2LGB0</accession>
<evidence type="ECO:0000256" key="8">
    <source>
        <dbReference type="SAM" id="MobiDB-lite"/>
    </source>
</evidence>
<feature type="transmembrane region" description="Helical" evidence="7">
    <location>
        <begin position="29"/>
        <end position="54"/>
    </location>
</feature>
<keyword evidence="4 7" id="KW-0812">Transmembrane</keyword>
<dbReference type="EMBL" id="LT629791">
    <property type="protein sequence ID" value="SDU79882.1"/>
    <property type="molecule type" value="Genomic_DNA"/>
</dbReference>
<reference evidence="11" key="1">
    <citation type="submission" date="2016-10" db="EMBL/GenBank/DDBJ databases">
        <authorList>
            <person name="Varghese N."/>
            <person name="Submissions S."/>
        </authorList>
    </citation>
    <scope>NUCLEOTIDE SEQUENCE [LARGE SCALE GENOMIC DNA]</scope>
    <source>
        <strain evidence="11">DSM 45079</strain>
    </source>
</reference>
<dbReference type="InterPro" id="IPR000515">
    <property type="entry name" value="MetI-like"/>
</dbReference>
<feature type="transmembrane region" description="Helical" evidence="7">
    <location>
        <begin position="168"/>
        <end position="188"/>
    </location>
</feature>
<comment type="similarity">
    <text evidence="7">Belongs to the binding-protein-dependent transport system permease family.</text>
</comment>
<keyword evidence="6 7" id="KW-0472">Membrane</keyword>
<dbReference type="Pfam" id="PF00528">
    <property type="entry name" value="BPD_transp_1"/>
    <property type="match status" value="1"/>
</dbReference>
<dbReference type="Proteomes" id="UP000182977">
    <property type="component" value="Chromosome I"/>
</dbReference>
<keyword evidence="2 7" id="KW-0813">Transport</keyword>
<dbReference type="STRING" id="419479.SAMN04488563_6082"/>
<dbReference type="RefSeq" id="WP_082155870.1">
    <property type="nucleotide sequence ID" value="NZ_LBMC01000100.1"/>
</dbReference>
<dbReference type="PROSITE" id="PS50928">
    <property type="entry name" value="ABC_TM1"/>
    <property type="match status" value="1"/>
</dbReference>
<dbReference type="PANTHER" id="PTHR30193">
    <property type="entry name" value="ABC TRANSPORTER PERMEASE PROTEIN"/>
    <property type="match status" value="1"/>
</dbReference>
<keyword evidence="3" id="KW-1003">Cell membrane</keyword>
<dbReference type="CDD" id="cd06261">
    <property type="entry name" value="TM_PBP2"/>
    <property type="match status" value="1"/>
</dbReference>
<dbReference type="GO" id="GO:0055085">
    <property type="term" value="P:transmembrane transport"/>
    <property type="evidence" value="ECO:0007669"/>
    <property type="project" value="InterPro"/>
</dbReference>
<feature type="transmembrane region" description="Helical" evidence="7">
    <location>
        <begin position="228"/>
        <end position="251"/>
    </location>
</feature>
<feature type="transmembrane region" description="Helical" evidence="7">
    <location>
        <begin position="90"/>
        <end position="112"/>
    </location>
</feature>
<evidence type="ECO:0000256" key="6">
    <source>
        <dbReference type="ARBA" id="ARBA00023136"/>
    </source>
</evidence>
<feature type="region of interest" description="Disordered" evidence="8">
    <location>
        <begin position="317"/>
        <end position="338"/>
    </location>
</feature>
<protein>
    <submittedName>
        <fullName evidence="10">Carbohydrate ABC transporter membrane protein 1, CUT1 family</fullName>
    </submittedName>
</protein>
<sequence>MTAAIDLPTRSGPRKQGLGRAIWDARHSYALMIPGLILISMFSIYPMVMSWYYAFFRWDGYSSDRTFIGFGNFVEATGDPFFWDAFWRSLLFAAVATPIELVLSLALALLLNDASLRFRTLYRTAIFIPVVTTTAVVAIVMSFVFSAFNGPANQVLSTLRLVEQSIDFLGDPQIVLWAAIGIFIWKWVGQPMIYWLAALQTIPGELYEAARVDGAGLWQQFRNVTAPLLTPFAVMIALIVTIGNLQVFAFIQALTGGGPNYASELMEVYIYRIAFGGEGAQRLGYASAAGVLFGLTLMIFGVLQFLAVRRARGETSTERDQIVAETDPTPRPAAEERP</sequence>
<feature type="transmembrane region" description="Helical" evidence="7">
    <location>
        <begin position="124"/>
        <end position="148"/>
    </location>
</feature>
<dbReference type="PANTHER" id="PTHR30193:SF37">
    <property type="entry name" value="INNER MEMBRANE ABC TRANSPORTER PERMEASE PROTEIN YCJO"/>
    <property type="match status" value="1"/>
</dbReference>
<dbReference type="Gene3D" id="1.10.3720.10">
    <property type="entry name" value="MetI-like"/>
    <property type="match status" value="1"/>
</dbReference>
<dbReference type="InterPro" id="IPR051393">
    <property type="entry name" value="ABC_transporter_permease"/>
</dbReference>
<dbReference type="InterPro" id="IPR035906">
    <property type="entry name" value="MetI-like_sf"/>
</dbReference>
<evidence type="ECO:0000256" key="5">
    <source>
        <dbReference type="ARBA" id="ARBA00022989"/>
    </source>
</evidence>
<feature type="transmembrane region" description="Helical" evidence="7">
    <location>
        <begin position="285"/>
        <end position="308"/>
    </location>
</feature>
<evidence type="ECO:0000313" key="11">
    <source>
        <dbReference type="Proteomes" id="UP000182977"/>
    </source>
</evidence>
<organism evidence="10 11">
    <name type="scientific">Jiangella alkaliphila</name>
    <dbReference type="NCBI Taxonomy" id="419479"/>
    <lineage>
        <taxon>Bacteria</taxon>
        <taxon>Bacillati</taxon>
        <taxon>Actinomycetota</taxon>
        <taxon>Actinomycetes</taxon>
        <taxon>Jiangellales</taxon>
        <taxon>Jiangellaceae</taxon>
        <taxon>Jiangella</taxon>
    </lineage>
</organism>
<gene>
    <name evidence="10" type="ORF">SAMN04488563_6082</name>
</gene>
<evidence type="ECO:0000256" key="4">
    <source>
        <dbReference type="ARBA" id="ARBA00022692"/>
    </source>
</evidence>
<dbReference type="AlphaFoldDB" id="A0A1H2LGB0"/>
<evidence type="ECO:0000259" key="9">
    <source>
        <dbReference type="PROSITE" id="PS50928"/>
    </source>
</evidence>
<dbReference type="GO" id="GO:0005886">
    <property type="term" value="C:plasma membrane"/>
    <property type="evidence" value="ECO:0007669"/>
    <property type="project" value="UniProtKB-SubCell"/>
</dbReference>
<evidence type="ECO:0000256" key="2">
    <source>
        <dbReference type="ARBA" id="ARBA00022448"/>
    </source>
</evidence>
<name>A0A1H2LGB0_9ACTN</name>
<feature type="domain" description="ABC transmembrane type-1" evidence="9">
    <location>
        <begin position="86"/>
        <end position="304"/>
    </location>
</feature>
<dbReference type="OrthoDB" id="9804439at2"/>
<comment type="subcellular location">
    <subcellularLocation>
        <location evidence="1 7">Cell membrane</location>
        <topology evidence="1 7">Multi-pass membrane protein</topology>
    </subcellularLocation>
</comment>
<keyword evidence="5 7" id="KW-1133">Transmembrane helix</keyword>
<dbReference type="SUPFAM" id="SSF161098">
    <property type="entry name" value="MetI-like"/>
    <property type="match status" value="1"/>
</dbReference>